<evidence type="ECO:0000313" key="3">
    <source>
        <dbReference type="Proteomes" id="UP001337655"/>
    </source>
</evidence>
<gene>
    <name evidence="2" type="ORF">LTR77_001992</name>
</gene>
<feature type="compositionally biased region" description="Low complexity" evidence="1">
    <location>
        <begin position="509"/>
        <end position="579"/>
    </location>
</feature>
<feature type="compositionally biased region" description="Basic and acidic residues" evidence="1">
    <location>
        <begin position="94"/>
        <end position="114"/>
    </location>
</feature>
<feature type="region of interest" description="Disordered" evidence="1">
    <location>
        <begin position="329"/>
        <end position="357"/>
    </location>
</feature>
<feature type="compositionally biased region" description="Acidic residues" evidence="1">
    <location>
        <begin position="193"/>
        <end position="202"/>
    </location>
</feature>
<dbReference type="AlphaFoldDB" id="A0AAV9PM59"/>
<feature type="region of interest" description="Disordered" evidence="1">
    <location>
        <begin position="425"/>
        <end position="626"/>
    </location>
</feature>
<comment type="caution">
    <text evidence="2">The sequence shown here is derived from an EMBL/GenBank/DDBJ whole genome shotgun (WGS) entry which is preliminary data.</text>
</comment>
<keyword evidence="3" id="KW-1185">Reference proteome</keyword>
<feature type="compositionally biased region" description="Basic residues" evidence="1">
    <location>
        <begin position="271"/>
        <end position="281"/>
    </location>
</feature>
<feature type="region of interest" description="Disordered" evidence="1">
    <location>
        <begin position="58"/>
        <end position="295"/>
    </location>
</feature>
<dbReference type="GeneID" id="89923339"/>
<sequence length="871" mass="94467">MVATRRKPSTATDDDVPLTAAAQKAADKLKIDAKGALVGEKIVKPAGETFYWRGQGYLKTDETPPEWMEGDKYKGKRKRESSIKAEEGDEEDGERVVKKAKIDEGGGEVRDRSKQLTPGQLRKRSFGMAARKTAPGRNERTKSVGSAKNRRLSTPSSVVEVKDAGSRKRARAGEESEDEEDQSIAVNKKRDEAIEDTEDSGDEQISVPTKKRAPPSKAKSTKPADRTTTTSTKRARPTTNQDESNDAPPPAKKRRTFTADYLRLGLEDKPSKKRTTMTKRKPAPEKKQDDADEKPFSYYADFTRSGGHETESCIQAARRRAEAMGYQTTPLPEETFPSEVESEAAGQMAPGKGREEVRKEVGELVKKITARNARAGVLGREYARVKVGRALEEKLGAVAKAKKGAVGGEEGKGGEDVLVAGLEAGPARPQLSEEGGEEGLLAADLEKDSVRPQPSEGAHEEVSQAAVLEKGSVGPQLSQRALEEALLAAGSKEDSVRPHCPSNLPPQTSPAFASTPPTTHHTTTSPANLDTTHTTLLTTLSPAARSSPANPAPAAFSTPPTSSEKGNSRSASPSLSLSPDGKVKIITDRERERHDSATAPPSSPPLPTQQNTSSTPPPLSSTPRLMLDEKNKAGNPLRWSLPAAVDGKKSEGRAERNIWMGRLEGESHGARRRRVARERKVVEGWGVDLNIASPQAVYRKTASQEHLAVVFIGAAVHADVHALLNIGIDVRKDTDNIILPVDVQLPAEEPGSRKLVCSRKSLVDEKANGFHNNRNDAFATARVLQALTKRHISQRPVLDVLPLCFDTERKKPRAGQKYKNKTVPKVGMASFDGTAFETQRKQQGGRFRESRTSTLRRALAIYAPGPSEEAR</sequence>
<evidence type="ECO:0000256" key="1">
    <source>
        <dbReference type="SAM" id="MobiDB-lite"/>
    </source>
</evidence>
<evidence type="ECO:0000313" key="2">
    <source>
        <dbReference type="EMBL" id="KAK5173311.1"/>
    </source>
</evidence>
<name>A0AAV9PM59_9PEZI</name>
<feature type="compositionally biased region" description="Basic and acidic residues" evidence="1">
    <location>
        <begin position="160"/>
        <end position="174"/>
    </location>
</feature>
<reference evidence="2 3" key="1">
    <citation type="submission" date="2023-08" db="EMBL/GenBank/DDBJ databases">
        <title>Black Yeasts Isolated from many extreme environments.</title>
        <authorList>
            <person name="Coleine C."/>
            <person name="Stajich J.E."/>
            <person name="Selbmann L."/>
        </authorList>
    </citation>
    <scope>NUCLEOTIDE SEQUENCE [LARGE SCALE GENOMIC DNA]</scope>
    <source>
        <strain evidence="2 3">CCFEE 5935</strain>
    </source>
</reference>
<feature type="compositionally biased region" description="Basic and acidic residues" evidence="1">
    <location>
        <begin position="282"/>
        <end position="295"/>
    </location>
</feature>
<feature type="compositionally biased region" description="Basic and acidic residues" evidence="1">
    <location>
        <begin position="581"/>
        <end position="596"/>
    </location>
</feature>
<dbReference type="EMBL" id="JAVRRT010000003">
    <property type="protein sequence ID" value="KAK5173311.1"/>
    <property type="molecule type" value="Genomic_DNA"/>
</dbReference>
<organism evidence="2 3">
    <name type="scientific">Saxophila tyrrhenica</name>
    <dbReference type="NCBI Taxonomy" id="1690608"/>
    <lineage>
        <taxon>Eukaryota</taxon>
        <taxon>Fungi</taxon>
        <taxon>Dikarya</taxon>
        <taxon>Ascomycota</taxon>
        <taxon>Pezizomycotina</taxon>
        <taxon>Dothideomycetes</taxon>
        <taxon>Dothideomycetidae</taxon>
        <taxon>Mycosphaerellales</taxon>
        <taxon>Extremaceae</taxon>
        <taxon>Saxophila</taxon>
    </lineage>
</organism>
<protein>
    <submittedName>
        <fullName evidence="2">Uncharacterized protein</fullName>
    </submittedName>
</protein>
<proteinExistence type="predicted"/>
<dbReference type="Proteomes" id="UP001337655">
    <property type="component" value="Unassembled WGS sequence"/>
</dbReference>
<dbReference type="RefSeq" id="XP_064662006.1">
    <property type="nucleotide sequence ID" value="XM_064799251.1"/>
</dbReference>
<accession>A0AAV9PM59</accession>